<evidence type="ECO:0000256" key="3">
    <source>
        <dbReference type="ARBA" id="ARBA00022989"/>
    </source>
</evidence>
<protein>
    <recommendedName>
        <fullName evidence="6">Amino acid transporter transmembrane domain-containing protein</fullName>
    </recommendedName>
</protein>
<sequence length="474" mass="53346">MRDQNSKSIEGKQKGLNVYQAAQAFVSTIIGAGVVTIPYVFAQAGYVVGIAMHLIMIVALNFSAYLLLKSREYSGFESFGEIAYFCMGRPSVFITNFIITSATSLIVVMYGMLFSKICVSFALNLYGSQYDVTNDTLALILTSKVFYVFLLFLILLPFVIKKSIKDLNIAGKFLFFGLTSLIVLLFAKINFKEQFSSPSDKVLEPYKQGSLADSVFIVLTAYGFMMSFFSIFSQLQVKKNSNAQKSLFLGMITCFVIFMALSVQAVTIYGENLQPNLFDNIQVETNIPSLIMRVLFLPIFVFNAPFVFLAGKESLLMLIEDLTSDFISNSIKNRLEYLRNKKSYTLIAGDMNESSFINANDDDQDKLANPRVNISDRVSNKIYYSAVIILFTFQMFLAYMIDDITIIIGFFTAIAESSVNFILPGLFFILSSRMTHKKINILTLIGSYFYVILGVSLFFFAMYKNITKITQLKS</sequence>
<dbReference type="InterPro" id="IPR013057">
    <property type="entry name" value="AA_transpt_TM"/>
</dbReference>
<keyword evidence="8" id="KW-1185">Reference proteome</keyword>
<proteinExistence type="predicted"/>
<feature type="transmembrane region" description="Helical" evidence="5">
    <location>
        <begin position="407"/>
        <end position="429"/>
    </location>
</feature>
<feature type="transmembrane region" description="Helical" evidence="5">
    <location>
        <begin position="21"/>
        <end position="41"/>
    </location>
</feature>
<dbReference type="GO" id="GO:0016020">
    <property type="term" value="C:membrane"/>
    <property type="evidence" value="ECO:0007669"/>
    <property type="project" value="UniProtKB-SubCell"/>
</dbReference>
<evidence type="ECO:0000259" key="6">
    <source>
        <dbReference type="Pfam" id="PF01490"/>
    </source>
</evidence>
<feature type="domain" description="Amino acid transporter transmembrane" evidence="6">
    <location>
        <begin position="17"/>
        <end position="466"/>
    </location>
</feature>
<feature type="transmembrane region" description="Helical" evidence="5">
    <location>
        <begin position="441"/>
        <end position="463"/>
    </location>
</feature>
<evidence type="ECO:0000256" key="5">
    <source>
        <dbReference type="SAM" id="Phobius"/>
    </source>
</evidence>
<dbReference type="EMBL" id="CCKQ01019052">
    <property type="protein sequence ID" value="CDW91063.1"/>
    <property type="molecule type" value="Genomic_DNA"/>
</dbReference>
<evidence type="ECO:0000313" key="8">
    <source>
        <dbReference type="Proteomes" id="UP000039865"/>
    </source>
</evidence>
<comment type="subcellular location">
    <subcellularLocation>
        <location evidence="1">Membrane</location>
        <topology evidence="1">Multi-pass membrane protein</topology>
    </subcellularLocation>
</comment>
<dbReference type="OrthoDB" id="292816at2759"/>
<keyword evidence="2 5" id="KW-0812">Transmembrane</keyword>
<dbReference type="Proteomes" id="UP000039865">
    <property type="component" value="Unassembled WGS sequence"/>
</dbReference>
<feature type="transmembrane region" description="Helical" evidence="5">
    <location>
        <begin position="211"/>
        <end position="235"/>
    </location>
</feature>
<feature type="transmembrane region" description="Helical" evidence="5">
    <location>
        <begin position="137"/>
        <end position="160"/>
    </location>
</feature>
<gene>
    <name evidence="7" type="primary">Contig18957.g20106</name>
    <name evidence="7" type="ORF">STYLEM_20213</name>
</gene>
<dbReference type="OMA" id="YMIDDIT"/>
<reference evidence="7 8" key="1">
    <citation type="submission" date="2014-06" db="EMBL/GenBank/DDBJ databases">
        <authorList>
            <person name="Swart Estienne"/>
        </authorList>
    </citation>
    <scope>NUCLEOTIDE SEQUENCE [LARGE SCALE GENOMIC DNA]</scope>
    <source>
        <strain evidence="7 8">130c</strain>
    </source>
</reference>
<dbReference type="Pfam" id="PF01490">
    <property type="entry name" value="Aa_trans"/>
    <property type="match status" value="1"/>
</dbReference>
<evidence type="ECO:0000256" key="1">
    <source>
        <dbReference type="ARBA" id="ARBA00004141"/>
    </source>
</evidence>
<feature type="transmembrane region" description="Helical" evidence="5">
    <location>
        <begin position="247"/>
        <end position="270"/>
    </location>
</feature>
<keyword evidence="4 5" id="KW-0472">Membrane</keyword>
<dbReference type="PANTHER" id="PTHR22950">
    <property type="entry name" value="AMINO ACID TRANSPORTER"/>
    <property type="match status" value="1"/>
</dbReference>
<accession>A0A078BBU7</accession>
<keyword evidence="3 5" id="KW-1133">Transmembrane helix</keyword>
<dbReference type="GO" id="GO:0015179">
    <property type="term" value="F:L-amino acid transmembrane transporter activity"/>
    <property type="evidence" value="ECO:0007669"/>
    <property type="project" value="TreeGrafter"/>
</dbReference>
<feature type="transmembrane region" description="Helical" evidence="5">
    <location>
        <begin position="47"/>
        <end position="68"/>
    </location>
</feature>
<evidence type="ECO:0000256" key="2">
    <source>
        <dbReference type="ARBA" id="ARBA00022692"/>
    </source>
</evidence>
<feature type="transmembrane region" description="Helical" evidence="5">
    <location>
        <begin position="290"/>
        <end position="310"/>
    </location>
</feature>
<feature type="transmembrane region" description="Helical" evidence="5">
    <location>
        <begin position="172"/>
        <end position="191"/>
    </location>
</feature>
<name>A0A078BBU7_STYLE</name>
<feature type="transmembrane region" description="Helical" evidence="5">
    <location>
        <begin position="382"/>
        <end position="401"/>
    </location>
</feature>
<organism evidence="7 8">
    <name type="scientific">Stylonychia lemnae</name>
    <name type="common">Ciliate</name>
    <dbReference type="NCBI Taxonomy" id="5949"/>
    <lineage>
        <taxon>Eukaryota</taxon>
        <taxon>Sar</taxon>
        <taxon>Alveolata</taxon>
        <taxon>Ciliophora</taxon>
        <taxon>Intramacronucleata</taxon>
        <taxon>Spirotrichea</taxon>
        <taxon>Stichotrichia</taxon>
        <taxon>Sporadotrichida</taxon>
        <taxon>Oxytrichidae</taxon>
        <taxon>Stylonychinae</taxon>
        <taxon>Stylonychia</taxon>
    </lineage>
</organism>
<dbReference type="InParanoid" id="A0A078BBU7"/>
<evidence type="ECO:0000256" key="4">
    <source>
        <dbReference type="ARBA" id="ARBA00023136"/>
    </source>
</evidence>
<dbReference type="AlphaFoldDB" id="A0A078BBU7"/>
<evidence type="ECO:0000313" key="7">
    <source>
        <dbReference type="EMBL" id="CDW91063.1"/>
    </source>
</evidence>
<feature type="transmembrane region" description="Helical" evidence="5">
    <location>
        <begin position="97"/>
        <end position="125"/>
    </location>
</feature>